<reference evidence="6 7" key="1">
    <citation type="submission" date="2015-07" db="EMBL/GenBank/DDBJ databases">
        <title>Draft Genome Sequence of Malassezia furfur CBS1878 and Malassezia pachydermatis CBS1879.</title>
        <authorList>
            <person name="Triana S."/>
            <person name="Ohm R."/>
            <person name="Gonzalez A."/>
            <person name="DeCock H."/>
            <person name="Restrepo S."/>
            <person name="Celis A."/>
        </authorList>
    </citation>
    <scope>NUCLEOTIDE SEQUENCE [LARGE SCALE GENOMIC DNA]</scope>
    <source>
        <strain evidence="6 7">CBS 1879</strain>
    </source>
</reference>
<dbReference type="InterPro" id="IPR004843">
    <property type="entry name" value="Calcineurin-like_PHP"/>
</dbReference>
<dbReference type="GO" id="GO:0000298">
    <property type="term" value="F:endopolyphosphatase activity"/>
    <property type="evidence" value="ECO:0007669"/>
    <property type="project" value="TreeGrafter"/>
</dbReference>
<dbReference type="GO" id="GO:0005615">
    <property type="term" value="C:extracellular space"/>
    <property type="evidence" value="ECO:0007669"/>
    <property type="project" value="TreeGrafter"/>
</dbReference>
<dbReference type="InterPro" id="IPR029052">
    <property type="entry name" value="Metallo-depent_PP-like"/>
</dbReference>
<dbReference type="GO" id="GO:0006798">
    <property type="term" value="P:polyphosphate catabolic process"/>
    <property type="evidence" value="ECO:0007669"/>
    <property type="project" value="TreeGrafter"/>
</dbReference>
<feature type="region of interest" description="Disordered" evidence="3">
    <location>
        <begin position="454"/>
        <end position="480"/>
    </location>
</feature>
<protein>
    <submittedName>
        <fullName evidence="6">Ppn1-vacuolar endopolyphosphatase</fullName>
    </submittedName>
</protein>
<dbReference type="Proteomes" id="UP000037751">
    <property type="component" value="Unassembled WGS sequence"/>
</dbReference>
<gene>
    <name evidence="6" type="ORF">Malapachy_4098</name>
</gene>
<feature type="chain" id="PRO_5005818515" evidence="4">
    <location>
        <begin position="19"/>
        <end position="641"/>
    </location>
</feature>
<accession>A0A0M8MK01</accession>
<proteinExistence type="predicted"/>
<keyword evidence="2" id="KW-0325">Glycoprotein</keyword>
<dbReference type="GO" id="GO:0000324">
    <property type="term" value="C:fungal-type vacuole"/>
    <property type="evidence" value="ECO:0007669"/>
    <property type="project" value="TreeGrafter"/>
</dbReference>
<sequence length="641" mass="74293">MQWLAVLGALASAASVLAEQHAFQLDEAPPTTLTRPDQTLTGRFLHITDMHIDMHYKEDSAVVSQCHHNKPYSKHGGKWRAGYWGSSVSDCDAPHRLPNATMQWIAEQWAPASDPTEASSTRRNPFDFILWTGDSARHDQDPEIERTSEEIQQLNRDAVAMFAYHFPGVPLVPNFGNNDIVAHNTMMAGPSKEIEEFARIWEDHIPKDQRPTFLRGGFYAKDLIPNKLGVISLNTLYFYDSNKAVDGCPRRRRKDEDADVDIGTLELEWLTDRLIEFRRRNMQVHIIGHVPPTAGNYYKRCFDVYTELVLRFQDTILAQHFGHMNLDAFFVQESSIVNDRASKGKKGQILYKMIEQDLRYDYESLPGNARTDMDYYSVFYEAPSMVPTYLPSFRVWTYNISMEHSNRPFVVMSDDDASLLREYVSYDLCDDDDLSEECVWEGDDDFAILKKDRRHRRPKRKHRRRHAKLPRYASPSAPSRTNTHLSLLGYSQWVMDLDRANAQYENTLRKYGKEAAANLTIEFDLEYATYEAHVLWHPFLDELEQKNPDLTPPVHHHSPEEHHIPVPKHLLSHVLDTVQLDSPFQCNKQACKFAKPLKAFSNYALEDMTLRSVMDLARRLVLEPKLWKSYVHRLYCNSLKN</sequence>
<name>A0A0M8MK01_9BASI</name>
<dbReference type="GO" id="GO:0008081">
    <property type="term" value="F:phosphoric diester hydrolase activity"/>
    <property type="evidence" value="ECO:0007669"/>
    <property type="project" value="TreeGrafter"/>
</dbReference>
<dbReference type="CDD" id="cd00842">
    <property type="entry name" value="MPP_ASMase"/>
    <property type="match status" value="1"/>
</dbReference>
<dbReference type="InterPro" id="IPR041805">
    <property type="entry name" value="ASMase/PPN1_MPP"/>
</dbReference>
<keyword evidence="4" id="KW-0732">Signal</keyword>
<dbReference type="AlphaFoldDB" id="A0A0M8MK01"/>
<dbReference type="PANTHER" id="PTHR10340:SF55">
    <property type="entry name" value="ENDOPOLYPHOSPHATASE"/>
    <property type="match status" value="1"/>
</dbReference>
<evidence type="ECO:0000256" key="2">
    <source>
        <dbReference type="ARBA" id="ARBA00023180"/>
    </source>
</evidence>
<feature type="domain" description="Calcineurin-like phosphoesterase" evidence="5">
    <location>
        <begin position="43"/>
        <end position="310"/>
    </location>
</feature>
<feature type="signal peptide" evidence="4">
    <location>
        <begin position="1"/>
        <end position="18"/>
    </location>
</feature>
<evidence type="ECO:0000313" key="7">
    <source>
        <dbReference type="Proteomes" id="UP000037751"/>
    </source>
</evidence>
<keyword evidence="1" id="KW-0378">Hydrolase</keyword>
<dbReference type="SUPFAM" id="SSF56300">
    <property type="entry name" value="Metallo-dependent phosphatases"/>
    <property type="match status" value="1"/>
</dbReference>
<dbReference type="GeneID" id="28730429"/>
<dbReference type="EMBL" id="LGAV01000004">
    <property type="protein sequence ID" value="KOS14016.1"/>
    <property type="molecule type" value="Genomic_DNA"/>
</dbReference>
<evidence type="ECO:0000313" key="6">
    <source>
        <dbReference type="EMBL" id="KOS14016.1"/>
    </source>
</evidence>
<comment type="caution">
    <text evidence="6">The sequence shown here is derived from an EMBL/GenBank/DDBJ whole genome shotgun (WGS) entry which is preliminary data.</text>
</comment>
<dbReference type="RefSeq" id="XP_017991648.1">
    <property type="nucleotide sequence ID" value="XM_018138553.1"/>
</dbReference>
<organism evidence="6 7">
    <name type="scientific">Malassezia pachydermatis</name>
    <dbReference type="NCBI Taxonomy" id="77020"/>
    <lineage>
        <taxon>Eukaryota</taxon>
        <taxon>Fungi</taxon>
        <taxon>Dikarya</taxon>
        <taxon>Basidiomycota</taxon>
        <taxon>Ustilaginomycotina</taxon>
        <taxon>Malasseziomycetes</taxon>
        <taxon>Malasseziales</taxon>
        <taxon>Malasseziaceae</taxon>
        <taxon>Malassezia</taxon>
    </lineage>
</organism>
<dbReference type="Pfam" id="PF00149">
    <property type="entry name" value="Metallophos"/>
    <property type="match status" value="1"/>
</dbReference>
<evidence type="ECO:0000256" key="3">
    <source>
        <dbReference type="SAM" id="MobiDB-lite"/>
    </source>
</evidence>
<evidence type="ECO:0000259" key="5">
    <source>
        <dbReference type="Pfam" id="PF00149"/>
    </source>
</evidence>
<evidence type="ECO:0000256" key="4">
    <source>
        <dbReference type="SAM" id="SignalP"/>
    </source>
</evidence>
<dbReference type="OrthoDB" id="348678at2759"/>
<dbReference type="VEuPathDB" id="FungiDB:Malapachy_4098"/>
<dbReference type="GO" id="GO:0004309">
    <property type="term" value="F:exopolyphosphatase activity"/>
    <property type="evidence" value="ECO:0007669"/>
    <property type="project" value="TreeGrafter"/>
</dbReference>
<keyword evidence="7" id="KW-1185">Reference proteome</keyword>
<dbReference type="PANTHER" id="PTHR10340">
    <property type="entry name" value="SPHINGOMYELIN PHOSPHODIESTERASE"/>
    <property type="match status" value="1"/>
</dbReference>
<evidence type="ECO:0000256" key="1">
    <source>
        <dbReference type="ARBA" id="ARBA00022801"/>
    </source>
</evidence>
<feature type="compositionally biased region" description="Basic residues" evidence="3">
    <location>
        <begin position="454"/>
        <end position="469"/>
    </location>
</feature>